<name>A0A133ZVN3_9FUSO</name>
<dbReference type="RefSeq" id="WP_060918733.1">
    <property type="nucleotide sequence ID" value="NZ_AP019835.1"/>
</dbReference>
<organism evidence="4 5">
    <name type="scientific">Leptotrichia wadei</name>
    <dbReference type="NCBI Taxonomy" id="157687"/>
    <lineage>
        <taxon>Bacteria</taxon>
        <taxon>Fusobacteriati</taxon>
        <taxon>Fusobacteriota</taxon>
        <taxon>Fusobacteriia</taxon>
        <taxon>Fusobacteriales</taxon>
        <taxon>Leptotrichiaceae</taxon>
        <taxon>Leptotrichia</taxon>
    </lineage>
</organism>
<dbReference type="Gene3D" id="3.40.50.2000">
    <property type="entry name" value="Glycogen Phosphorylase B"/>
    <property type="match status" value="2"/>
</dbReference>
<dbReference type="OrthoDB" id="89608at2"/>
<evidence type="ECO:0000313" key="5">
    <source>
        <dbReference type="Proteomes" id="UP000070483"/>
    </source>
</evidence>
<gene>
    <name evidence="4" type="ORF">HMPREF3180_02309</name>
    <name evidence="3" type="ORF">JMUB3934_2313</name>
</gene>
<dbReference type="InterPro" id="IPR051199">
    <property type="entry name" value="LPS_LOS_Heptosyltrfase"/>
</dbReference>
<dbReference type="AlphaFoldDB" id="A0A133ZVN3"/>
<dbReference type="Proteomes" id="UP000321501">
    <property type="component" value="Chromosome"/>
</dbReference>
<dbReference type="InterPro" id="IPR002201">
    <property type="entry name" value="Glyco_trans_9"/>
</dbReference>
<dbReference type="GO" id="GO:0009244">
    <property type="term" value="P:lipopolysaccharide core region biosynthetic process"/>
    <property type="evidence" value="ECO:0007669"/>
    <property type="project" value="TreeGrafter"/>
</dbReference>
<proteinExistence type="predicted"/>
<dbReference type="Pfam" id="PF01075">
    <property type="entry name" value="Glyco_transf_9"/>
    <property type="match status" value="1"/>
</dbReference>
<dbReference type="STRING" id="157687.HMPREF3180_02309"/>
<protein>
    <submittedName>
        <fullName evidence="3">Glycosyl transferase family protein</fullName>
    </submittedName>
    <submittedName>
        <fullName evidence="4">Heptosyltransferase</fullName>
    </submittedName>
</protein>
<dbReference type="SUPFAM" id="SSF53756">
    <property type="entry name" value="UDP-Glycosyltransferase/glycogen phosphorylase"/>
    <property type="match status" value="1"/>
</dbReference>
<keyword evidence="2 4" id="KW-0808">Transferase</keyword>
<dbReference type="Proteomes" id="UP000070483">
    <property type="component" value="Unassembled WGS sequence"/>
</dbReference>
<dbReference type="GO" id="GO:0005829">
    <property type="term" value="C:cytosol"/>
    <property type="evidence" value="ECO:0007669"/>
    <property type="project" value="TreeGrafter"/>
</dbReference>
<reference evidence="3 6" key="3">
    <citation type="submission" date="2019-07" db="EMBL/GenBank/DDBJ databases">
        <title>Complete Genome Sequence of Leptotrichia wadei Strain JMUB3934.</title>
        <authorList>
            <person name="Watanabe S."/>
            <person name="Cui L."/>
        </authorList>
    </citation>
    <scope>NUCLEOTIDE SEQUENCE [LARGE SCALE GENOMIC DNA]</scope>
    <source>
        <strain evidence="3 6">JMUB3934</strain>
    </source>
</reference>
<sequence>MNKINWKFYRPYRDKLIDKKNEILSKIFDKRKKNVDLDPLKINRILFLRTDGKIGDFIISSFIFREIKKHYPNIKIDIVSDKSLEDLLKLNENIDEYYIFDRKKIFEWRKVAQILRKNNYDVLFDSTEGLKYKQFYLINRVNATVNVGYNKDGYKIYNKNVRQNNTLKMVEIYKQMMKKVNIEIEDTIYDVPVSKDSERNVKKFLDENNVDEKIIALNFFGASRGRKINEDIALIIIKRLSEIYKGYRIIILDSPNDRETIYNILEKTDNKNILFFEKSRTVLDSISIIKNSDLVVSLDTAILHIAEGLNKKIMAFYGPKINKNKWRIKEEGNILIDYTEKRINDVDFEKVFDKLSYKNNLSAI</sequence>
<accession>A0A133ZVN3</accession>
<dbReference type="GO" id="GO:0008713">
    <property type="term" value="F:ADP-heptose-lipopolysaccharide heptosyltransferase activity"/>
    <property type="evidence" value="ECO:0007669"/>
    <property type="project" value="TreeGrafter"/>
</dbReference>
<evidence type="ECO:0000313" key="6">
    <source>
        <dbReference type="Proteomes" id="UP000321501"/>
    </source>
</evidence>
<evidence type="ECO:0000256" key="1">
    <source>
        <dbReference type="ARBA" id="ARBA00022676"/>
    </source>
</evidence>
<dbReference type="PATRIC" id="fig|157687.3.peg.2315"/>
<evidence type="ECO:0000256" key="2">
    <source>
        <dbReference type="ARBA" id="ARBA00022679"/>
    </source>
</evidence>
<dbReference type="EMBL" id="AP019835">
    <property type="protein sequence ID" value="BBM50983.1"/>
    <property type="molecule type" value="Genomic_DNA"/>
</dbReference>
<dbReference type="PANTHER" id="PTHR30160">
    <property type="entry name" value="TETRAACYLDISACCHARIDE 4'-KINASE-RELATED"/>
    <property type="match status" value="1"/>
</dbReference>
<evidence type="ECO:0000313" key="4">
    <source>
        <dbReference type="EMBL" id="KXB59486.1"/>
    </source>
</evidence>
<reference evidence="5" key="1">
    <citation type="submission" date="2016-01" db="EMBL/GenBank/DDBJ databases">
        <authorList>
            <person name="Mitreva M."/>
            <person name="Pepin K.H."/>
            <person name="Mihindukulasuriya K.A."/>
            <person name="Fulton R."/>
            <person name="Fronick C."/>
            <person name="O'Laughlin M."/>
            <person name="Miner T."/>
            <person name="Herter B."/>
            <person name="Rosa B.A."/>
            <person name="Cordes M."/>
            <person name="Tomlinson C."/>
            <person name="Wollam A."/>
            <person name="Palsikar V.B."/>
            <person name="Mardis E.R."/>
            <person name="Wilson R.K."/>
        </authorList>
    </citation>
    <scope>NUCLEOTIDE SEQUENCE [LARGE SCALE GENOMIC DNA]</scope>
    <source>
        <strain evidence="5">KA00185</strain>
    </source>
</reference>
<dbReference type="EMBL" id="LSDD01000172">
    <property type="protein sequence ID" value="KXB59486.1"/>
    <property type="molecule type" value="Genomic_DNA"/>
</dbReference>
<evidence type="ECO:0000313" key="3">
    <source>
        <dbReference type="EMBL" id="BBM50983.1"/>
    </source>
</evidence>
<keyword evidence="1" id="KW-0328">Glycosyltransferase</keyword>
<keyword evidence="5" id="KW-1185">Reference proteome</keyword>
<reference evidence="4" key="2">
    <citation type="submission" date="2016-01" db="EMBL/GenBank/DDBJ databases">
        <authorList>
            <person name="Oliw E.H."/>
        </authorList>
    </citation>
    <scope>NUCLEOTIDE SEQUENCE [LARGE SCALE GENOMIC DNA]</scope>
    <source>
        <strain evidence="4">KA00185</strain>
    </source>
</reference>
<dbReference type="CDD" id="cd03789">
    <property type="entry name" value="GT9_LPS_heptosyltransferase"/>
    <property type="match status" value="1"/>
</dbReference>
<dbReference type="PANTHER" id="PTHR30160:SF15">
    <property type="entry name" value="GLYCOSYLTRANSFERASE HI_0523-RELATED"/>
    <property type="match status" value="1"/>
</dbReference>